<gene>
    <name evidence="14" type="ORF">ABID24_002985</name>
</gene>
<dbReference type="SUPFAM" id="SSF90123">
    <property type="entry name" value="ABC transporter transmembrane region"/>
    <property type="match status" value="1"/>
</dbReference>
<evidence type="ECO:0000259" key="13">
    <source>
        <dbReference type="PROSITE" id="PS50990"/>
    </source>
</evidence>
<feature type="transmembrane region" description="Helical" evidence="10">
    <location>
        <begin position="263"/>
        <end position="286"/>
    </location>
</feature>
<evidence type="ECO:0000256" key="7">
    <source>
        <dbReference type="ARBA" id="ARBA00022989"/>
    </source>
</evidence>
<dbReference type="InterPro" id="IPR003439">
    <property type="entry name" value="ABC_transporter-like_ATP-bd"/>
</dbReference>
<dbReference type="PANTHER" id="PTHR24221">
    <property type="entry name" value="ATP-BINDING CASSETTE SUB-FAMILY B"/>
    <property type="match status" value="1"/>
</dbReference>
<dbReference type="PROSITE" id="PS50990">
    <property type="entry name" value="PEPTIDASE_C39"/>
    <property type="match status" value="1"/>
</dbReference>
<dbReference type="Gene3D" id="1.20.1560.10">
    <property type="entry name" value="ABC transporter type 1, transmembrane domain"/>
    <property type="match status" value="1"/>
</dbReference>
<feature type="transmembrane region" description="Helical" evidence="10">
    <location>
        <begin position="292"/>
        <end position="310"/>
    </location>
</feature>
<dbReference type="InterPro" id="IPR017871">
    <property type="entry name" value="ABC_transporter-like_CS"/>
</dbReference>
<keyword evidence="7 10" id="KW-1133">Transmembrane helix</keyword>
<dbReference type="PROSITE" id="PS50893">
    <property type="entry name" value="ABC_TRANSPORTER_2"/>
    <property type="match status" value="1"/>
</dbReference>
<feature type="transmembrane region" description="Helical" evidence="10">
    <location>
        <begin position="154"/>
        <end position="174"/>
    </location>
</feature>
<dbReference type="InterPro" id="IPR011527">
    <property type="entry name" value="ABC1_TM_dom"/>
</dbReference>
<proteinExistence type="predicted"/>
<feature type="transmembrane region" description="Helical" evidence="10">
    <location>
        <begin position="375"/>
        <end position="395"/>
    </location>
</feature>
<dbReference type="EMBL" id="JBEPMJ010000027">
    <property type="protein sequence ID" value="MET3751723.1"/>
    <property type="molecule type" value="Genomic_DNA"/>
</dbReference>
<dbReference type="PROSITE" id="PS00211">
    <property type="entry name" value="ABC_TRANSPORTER_1"/>
    <property type="match status" value="1"/>
</dbReference>
<evidence type="ECO:0000313" key="15">
    <source>
        <dbReference type="Proteomes" id="UP001549106"/>
    </source>
</evidence>
<comment type="subcellular location">
    <subcellularLocation>
        <location evidence="1">Cell membrane</location>
        <topology evidence="1">Multi-pass membrane protein</topology>
    </subcellularLocation>
</comment>
<sequence>MIKHRTIPFISQLGSLDCGVACITMILNYYGIKVDIVDIGSTIHIGRDGMSLVEMKSIVENYGFKFAAYKYGYKENNLKNNLPVVLCSSGHFVVVEKIKKGKYQVIDPAKGKELVSFTEIMDKYQDILVTIVPDDVVNYPQKKKIKIQVDKKRLAIVGILMLLIQGISLVVPAVVQRIVDGFADNIGIHMIKLLFIIICILLSYFIISYIRQKILLTVDMTLFKNMISQMLEKIFCVDINFFEWHAAGDIGNRFNSVNQLNDLLTNGMINIVIQAITSIVCFFAMLYSSIELTLLTILVSIVQIALMFFLNGKSAIKTRKYMQSQSSLQSELIDTLGNIVEIKCMGMDGIICNNLKDKYDCLIALFREKTNVSNIMACFVSTIQLVFPLFIYLLGSSLVLNNKMTTGSLIAFVTLVGYFTAPFSSIFLIMPSFNSIKEVLLRYKELMYFKENQFLGKELNESFENLTLNSICYSYNNSLVLNKVSMEIKQGQTIAIVGLSGSGKSTAIKAILGAIKIQQGSIFINKENIDCISREQIYKWFSIVTQNPMCLNSTIRKNVDITGKYSDTEIYDALSMAEIEEDIRNMPLGLDTIIGEGGQNISGGQRQRLAIARALISNTEVLIFDEATSNLDPITEKKIYDNLKVTNKTLIIITHRLASIQEADNIYVMMNGMVIESGNHTTLLEHRGWYYDNLIK</sequence>
<feature type="transmembrane region" description="Helical" evidence="10">
    <location>
        <begin position="407"/>
        <end position="430"/>
    </location>
</feature>
<keyword evidence="4" id="KW-0378">Hydrolase</keyword>
<dbReference type="InterPro" id="IPR036640">
    <property type="entry name" value="ABC1_TM_sf"/>
</dbReference>
<feature type="transmembrane region" description="Helical" evidence="10">
    <location>
        <begin position="186"/>
        <end position="207"/>
    </location>
</feature>
<dbReference type="Gene3D" id="3.90.70.10">
    <property type="entry name" value="Cysteine proteinases"/>
    <property type="match status" value="1"/>
</dbReference>
<reference evidence="14 15" key="1">
    <citation type="submission" date="2024-06" db="EMBL/GenBank/DDBJ databases">
        <title>Genomic Encyclopedia of Type Strains, Phase IV (KMG-IV): sequencing the most valuable type-strain genomes for metagenomic binning, comparative biology and taxonomic classification.</title>
        <authorList>
            <person name="Goeker M."/>
        </authorList>
    </citation>
    <scope>NUCLEOTIDE SEQUENCE [LARGE SCALE GENOMIC DNA]</scope>
    <source>
        <strain evidence="14 15">DSM 29492</strain>
    </source>
</reference>
<evidence type="ECO:0000256" key="10">
    <source>
        <dbReference type="SAM" id="Phobius"/>
    </source>
</evidence>
<keyword evidence="6" id="KW-0653">Protein transport</keyword>
<keyword evidence="4" id="KW-0788">Thiol protease</keyword>
<keyword evidence="8 10" id="KW-0472">Membrane</keyword>
<evidence type="ECO:0000256" key="3">
    <source>
        <dbReference type="ARBA" id="ARBA00022741"/>
    </source>
</evidence>
<dbReference type="InterPro" id="IPR027417">
    <property type="entry name" value="P-loop_NTPase"/>
</dbReference>
<keyword evidence="9" id="KW-0080">Bacteriocin transport</keyword>
<evidence type="ECO:0000256" key="4">
    <source>
        <dbReference type="ARBA" id="ARBA00022807"/>
    </source>
</evidence>
<keyword evidence="15" id="KW-1185">Reference proteome</keyword>
<accession>A0ABV2M8I2</accession>
<feature type="domain" description="Peptidase C39" evidence="13">
    <location>
        <begin position="12"/>
        <end position="131"/>
    </location>
</feature>
<dbReference type="Pfam" id="PF00664">
    <property type="entry name" value="ABC_membrane"/>
    <property type="match status" value="1"/>
</dbReference>
<comment type="caution">
    <text evidence="14">The sequence shown here is derived from an EMBL/GenBank/DDBJ whole genome shotgun (WGS) entry which is preliminary data.</text>
</comment>
<dbReference type="PROSITE" id="PS50929">
    <property type="entry name" value="ABC_TM1F"/>
    <property type="match status" value="1"/>
</dbReference>
<organism evidence="14 15">
    <name type="scientific">Blautia caecimuris</name>
    <dbReference type="NCBI Taxonomy" id="1796615"/>
    <lineage>
        <taxon>Bacteria</taxon>
        <taxon>Bacillati</taxon>
        <taxon>Bacillota</taxon>
        <taxon>Clostridia</taxon>
        <taxon>Lachnospirales</taxon>
        <taxon>Lachnospiraceae</taxon>
        <taxon>Blautia</taxon>
    </lineage>
</organism>
<evidence type="ECO:0000256" key="8">
    <source>
        <dbReference type="ARBA" id="ARBA00023136"/>
    </source>
</evidence>
<keyword evidence="4" id="KW-0645">Protease</keyword>
<dbReference type="Pfam" id="PF00005">
    <property type="entry name" value="ABC_tran"/>
    <property type="match status" value="1"/>
</dbReference>
<feature type="domain" description="ABC transmembrane type-1" evidence="12">
    <location>
        <begin position="155"/>
        <end position="435"/>
    </location>
</feature>
<dbReference type="Pfam" id="PF03412">
    <property type="entry name" value="Peptidase_C39"/>
    <property type="match status" value="1"/>
</dbReference>
<evidence type="ECO:0000256" key="5">
    <source>
        <dbReference type="ARBA" id="ARBA00022840"/>
    </source>
</evidence>
<protein>
    <submittedName>
        <fullName evidence="14">ABC-type bacteriocin/lantibiotic exporter with double-glycine peptidase domain</fullName>
    </submittedName>
</protein>
<dbReference type="InterPro" id="IPR039421">
    <property type="entry name" value="Type_1_exporter"/>
</dbReference>
<evidence type="ECO:0000259" key="12">
    <source>
        <dbReference type="PROSITE" id="PS50929"/>
    </source>
</evidence>
<evidence type="ECO:0000259" key="11">
    <source>
        <dbReference type="PROSITE" id="PS50893"/>
    </source>
</evidence>
<dbReference type="Gene3D" id="3.40.50.300">
    <property type="entry name" value="P-loop containing nucleotide triphosphate hydrolases"/>
    <property type="match status" value="1"/>
</dbReference>
<evidence type="ECO:0000256" key="6">
    <source>
        <dbReference type="ARBA" id="ARBA00022927"/>
    </source>
</evidence>
<keyword evidence="3" id="KW-0547">Nucleotide-binding</keyword>
<dbReference type="InterPro" id="IPR005074">
    <property type="entry name" value="Peptidase_C39"/>
</dbReference>
<keyword evidence="6" id="KW-0813">Transport</keyword>
<dbReference type="InterPro" id="IPR003593">
    <property type="entry name" value="AAA+_ATPase"/>
</dbReference>
<dbReference type="RefSeq" id="WP_257465294.1">
    <property type="nucleotide sequence ID" value="NZ_BAABXP010000007.1"/>
</dbReference>
<dbReference type="SUPFAM" id="SSF52540">
    <property type="entry name" value="P-loop containing nucleoside triphosphate hydrolases"/>
    <property type="match status" value="1"/>
</dbReference>
<feature type="domain" description="ABC transporter" evidence="11">
    <location>
        <begin position="466"/>
        <end position="696"/>
    </location>
</feature>
<keyword evidence="2 10" id="KW-0812">Transmembrane</keyword>
<keyword evidence="5" id="KW-0067">ATP-binding</keyword>
<dbReference type="SMART" id="SM00382">
    <property type="entry name" value="AAA"/>
    <property type="match status" value="1"/>
</dbReference>
<evidence type="ECO:0000256" key="9">
    <source>
        <dbReference type="ARBA" id="ARBA00043264"/>
    </source>
</evidence>
<evidence type="ECO:0000313" key="14">
    <source>
        <dbReference type="EMBL" id="MET3751723.1"/>
    </source>
</evidence>
<dbReference type="PANTHER" id="PTHR24221:SF654">
    <property type="entry name" value="ATP-BINDING CASSETTE SUB-FAMILY B MEMBER 6"/>
    <property type="match status" value="1"/>
</dbReference>
<evidence type="ECO:0000256" key="2">
    <source>
        <dbReference type="ARBA" id="ARBA00022692"/>
    </source>
</evidence>
<name>A0ABV2M8I2_9FIRM</name>
<dbReference type="Proteomes" id="UP001549106">
    <property type="component" value="Unassembled WGS sequence"/>
</dbReference>
<evidence type="ECO:0000256" key="1">
    <source>
        <dbReference type="ARBA" id="ARBA00004651"/>
    </source>
</evidence>